<evidence type="ECO:0000256" key="1">
    <source>
        <dbReference type="SAM" id="Phobius"/>
    </source>
</evidence>
<keyword evidence="1" id="KW-1133">Transmembrane helix</keyword>
<accession>A0A914DNU0</accession>
<dbReference type="WBParaSite" id="ACRNAN_scaffold3224.g28138.t1">
    <property type="protein sequence ID" value="ACRNAN_scaffold3224.g28138.t1"/>
    <property type="gene ID" value="ACRNAN_scaffold3224.g28138"/>
</dbReference>
<keyword evidence="2" id="KW-1185">Reference proteome</keyword>
<evidence type="ECO:0000313" key="2">
    <source>
        <dbReference type="Proteomes" id="UP000887540"/>
    </source>
</evidence>
<keyword evidence="1" id="KW-0472">Membrane</keyword>
<organism evidence="2 3">
    <name type="scientific">Acrobeloides nanus</name>
    <dbReference type="NCBI Taxonomy" id="290746"/>
    <lineage>
        <taxon>Eukaryota</taxon>
        <taxon>Metazoa</taxon>
        <taxon>Ecdysozoa</taxon>
        <taxon>Nematoda</taxon>
        <taxon>Chromadorea</taxon>
        <taxon>Rhabditida</taxon>
        <taxon>Tylenchina</taxon>
        <taxon>Cephalobomorpha</taxon>
        <taxon>Cephaloboidea</taxon>
        <taxon>Cephalobidae</taxon>
        <taxon>Acrobeloides</taxon>
    </lineage>
</organism>
<sequence>MTLTLLLTLTLALTFTLTLTLTWTLILTLTKSLTLTLIRYLTRSVGFLFYRMTDVTFTMTKTIYYSCMTLRNVVISWAFMWTLFMFV</sequence>
<evidence type="ECO:0000313" key="3">
    <source>
        <dbReference type="WBParaSite" id="ACRNAN_scaffold3224.g28138.t1"/>
    </source>
</evidence>
<keyword evidence="1" id="KW-0812">Transmembrane</keyword>
<feature type="transmembrane region" description="Helical" evidence="1">
    <location>
        <begin position="32"/>
        <end position="50"/>
    </location>
</feature>
<dbReference type="Proteomes" id="UP000887540">
    <property type="component" value="Unplaced"/>
</dbReference>
<protein>
    <submittedName>
        <fullName evidence="3">NADH dehydrogenase subunit 5</fullName>
    </submittedName>
</protein>
<proteinExistence type="predicted"/>
<dbReference type="AlphaFoldDB" id="A0A914DNU0"/>
<name>A0A914DNU0_9BILA</name>
<reference evidence="3" key="1">
    <citation type="submission" date="2022-11" db="UniProtKB">
        <authorList>
            <consortium name="WormBaseParasite"/>
        </authorList>
    </citation>
    <scope>IDENTIFICATION</scope>
</reference>
<feature type="transmembrane region" description="Helical" evidence="1">
    <location>
        <begin position="62"/>
        <end position="84"/>
    </location>
</feature>